<protein>
    <submittedName>
        <fullName evidence="3">DnaJ-like protein</fullName>
    </submittedName>
</protein>
<dbReference type="CDD" id="cd10747">
    <property type="entry name" value="DnaJ_C"/>
    <property type="match status" value="1"/>
</dbReference>
<dbReference type="Gene3D" id="2.60.260.20">
    <property type="entry name" value="Urease metallochaperone UreE, N-terminal domain"/>
    <property type="match status" value="2"/>
</dbReference>
<organism evidence="3 4">
    <name type="scientific">Aestuariispira insulae</name>
    <dbReference type="NCBI Taxonomy" id="1461337"/>
    <lineage>
        <taxon>Bacteria</taxon>
        <taxon>Pseudomonadati</taxon>
        <taxon>Pseudomonadota</taxon>
        <taxon>Alphaproteobacteria</taxon>
        <taxon>Rhodospirillales</taxon>
        <taxon>Kiloniellaceae</taxon>
        <taxon>Aestuariispira</taxon>
    </lineage>
</organism>
<dbReference type="SUPFAM" id="SSF49493">
    <property type="entry name" value="HSP40/DnaJ peptide-binding domain"/>
    <property type="match status" value="2"/>
</dbReference>
<dbReference type="InterPro" id="IPR008971">
    <property type="entry name" value="HSP40/DnaJ_pept-bd"/>
</dbReference>
<dbReference type="Pfam" id="PF01556">
    <property type="entry name" value="DnaJ_C"/>
    <property type="match status" value="1"/>
</dbReference>
<dbReference type="GO" id="GO:0042026">
    <property type="term" value="P:protein refolding"/>
    <property type="evidence" value="ECO:0007669"/>
    <property type="project" value="TreeGrafter"/>
</dbReference>
<evidence type="ECO:0000313" key="4">
    <source>
        <dbReference type="Proteomes" id="UP000256845"/>
    </source>
</evidence>
<keyword evidence="4" id="KW-1185">Reference proteome</keyword>
<keyword evidence="1" id="KW-0143">Chaperone</keyword>
<dbReference type="CDD" id="cd06257">
    <property type="entry name" value="DnaJ"/>
    <property type="match status" value="1"/>
</dbReference>
<dbReference type="InterPro" id="IPR002939">
    <property type="entry name" value="DnaJ_C"/>
</dbReference>
<dbReference type="GO" id="GO:0005737">
    <property type="term" value="C:cytoplasm"/>
    <property type="evidence" value="ECO:0007669"/>
    <property type="project" value="TreeGrafter"/>
</dbReference>
<feature type="domain" description="J" evidence="2">
    <location>
        <begin position="9"/>
        <end position="74"/>
    </location>
</feature>
<proteinExistence type="predicted"/>
<dbReference type="PANTHER" id="PTHR43096:SF48">
    <property type="entry name" value="CHAPERONE PROTEIN DNAJ"/>
    <property type="match status" value="1"/>
</dbReference>
<dbReference type="SUPFAM" id="SSF46565">
    <property type="entry name" value="Chaperone J-domain"/>
    <property type="match status" value="1"/>
</dbReference>
<evidence type="ECO:0000313" key="3">
    <source>
        <dbReference type="EMBL" id="RED52404.1"/>
    </source>
</evidence>
<dbReference type="Gene3D" id="1.10.287.110">
    <property type="entry name" value="DnaJ domain"/>
    <property type="match status" value="1"/>
</dbReference>
<dbReference type="SMART" id="SM00271">
    <property type="entry name" value="DnaJ"/>
    <property type="match status" value="1"/>
</dbReference>
<dbReference type="PROSITE" id="PS00636">
    <property type="entry name" value="DNAJ_1"/>
    <property type="match status" value="1"/>
</dbReference>
<dbReference type="InterPro" id="IPR036869">
    <property type="entry name" value="J_dom_sf"/>
</dbReference>
<accession>A0A3D9HSD8</accession>
<dbReference type="EMBL" id="QRDW01000002">
    <property type="protein sequence ID" value="RED52404.1"/>
    <property type="molecule type" value="Genomic_DNA"/>
</dbReference>
<name>A0A3D9HSD8_9PROT</name>
<sequence length="306" mass="32736">MVSASTMKDPYEILGVAKGASDAEIKSAYRKLAKELHPDLNPDDSIVEQRFKEVTAAYNLLTDKEKRAKYDRGEIGPDGAPRADFGFGGGGFGGGFGGGGFGGAGAEDIFADLFGRGRSRGKSRTVRMKGKDVNYTIRVSFEEAAKGVRRRVKLYDGNSVEVTIPAGTTDGQTLRLKEKGTPGMGGGPAGDAYVEVHVDAHPYFELDGRDIFVDVPISLSEAVLGGKITVPTIHGSVAVTVPAGSNTGNTLRLKGKGVAPKSGAAGDQYVRLKVMLPEKPDKQLVDFIREWSSDYDYDVRKRLKDS</sequence>
<dbReference type="Proteomes" id="UP000256845">
    <property type="component" value="Unassembled WGS sequence"/>
</dbReference>
<evidence type="ECO:0000256" key="1">
    <source>
        <dbReference type="ARBA" id="ARBA00023186"/>
    </source>
</evidence>
<dbReference type="PRINTS" id="PR00625">
    <property type="entry name" value="JDOMAIN"/>
</dbReference>
<dbReference type="GO" id="GO:0051082">
    <property type="term" value="F:unfolded protein binding"/>
    <property type="evidence" value="ECO:0007669"/>
    <property type="project" value="InterPro"/>
</dbReference>
<dbReference type="FunFam" id="2.60.260.20:FF:000013">
    <property type="entry name" value="DnaJ subfamily B member 11"/>
    <property type="match status" value="1"/>
</dbReference>
<dbReference type="PROSITE" id="PS50076">
    <property type="entry name" value="DNAJ_2"/>
    <property type="match status" value="1"/>
</dbReference>
<dbReference type="PANTHER" id="PTHR43096">
    <property type="entry name" value="DNAJ HOMOLOG 1, MITOCHONDRIAL-RELATED"/>
    <property type="match status" value="1"/>
</dbReference>
<dbReference type="InterPro" id="IPR001623">
    <property type="entry name" value="DnaJ_domain"/>
</dbReference>
<dbReference type="InterPro" id="IPR018253">
    <property type="entry name" value="DnaJ_domain_CS"/>
</dbReference>
<evidence type="ECO:0000259" key="2">
    <source>
        <dbReference type="PROSITE" id="PS50076"/>
    </source>
</evidence>
<comment type="caution">
    <text evidence="3">The sequence shown here is derived from an EMBL/GenBank/DDBJ whole genome shotgun (WGS) entry which is preliminary data.</text>
</comment>
<dbReference type="AlphaFoldDB" id="A0A3D9HSD8"/>
<gene>
    <name evidence="3" type="ORF">DFP90_102425</name>
</gene>
<dbReference type="Pfam" id="PF00226">
    <property type="entry name" value="DnaJ"/>
    <property type="match status" value="1"/>
</dbReference>
<reference evidence="3 4" key="1">
    <citation type="submission" date="2018-07" db="EMBL/GenBank/DDBJ databases">
        <title>Genomic Encyclopedia of Type Strains, Phase III (KMG-III): the genomes of soil and plant-associated and newly described type strains.</title>
        <authorList>
            <person name="Whitman W."/>
        </authorList>
    </citation>
    <scope>NUCLEOTIDE SEQUENCE [LARGE SCALE GENOMIC DNA]</scope>
    <source>
        <strain evidence="3 4">CECT 8488</strain>
    </source>
</reference>